<sequence>MQELERAYDTEVSLQPYLLKDGVITAIPRSTSETMATWLERHKHNINTDRLVLIPMVSPTSQIEGILIKLSTQEKAVISDTETSLVISTWIRSGGQLYSSEDVRNAAINPNLAHYLVFRNALKNILFKYDVITRNSLAALERVVGRQVSRLVTYMKADPTNDHYIQQPKFMDFATIYARLQAEVIRGVDAETAKEIMSEINFLFRLQYRIYGLNVDVKLSLLASRTYLGWTAILNSYKISGFTTVDYSQLAKFLGHSTDIFSRAVSRLASGEIKKQESETIERYINSILLKVSLSERLKTLLRLELTIMAQPYLNSLRAIEDSLSTIENKIGELREKYPNNRRLDLIEDIITIIGTDNLLTTEVSLLLFGDEKYLTSSFLATARATDPFIEMRPDRINLMWMKNSILESDLSDRKKEALSLLIDNWMQSNPYSTTYFNPSSVLYKRVYGSDIDQITFDLIGRIIKKVWLKLIW</sequence>
<dbReference type="AlphaFoldDB" id="A0A0F9M746"/>
<accession>A0A0F9M746</accession>
<proteinExistence type="predicted"/>
<reference evidence="1" key="1">
    <citation type="journal article" date="2015" name="Nature">
        <title>Complex archaea that bridge the gap between prokaryotes and eukaryotes.</title>
        <authorList>
            <person name="Spang A."/>
            <person name="Saw J.H."/>
            <person name="Jorgensen S.L."/>
            <person name="Zaremba-Niedzwiedzka K."/>
            <person name="Martijn J."/>
            <person name="Lind A.E."/>
            <person name="van Eijk R."/>
            <person name="Schleper C."/>
            <person name="Guy L."/>
            <person name="Ettema T.J."/>
        </authorList>
    </citation>
    <scope>NUCLEOTIDE SEQUENCE</scope>
</reference>
<gene>
    <name evidence="1" type="ORF">LCGC14_1420260</name>
</gene>
<organism evidence="1">
    <name type="scientific">marine sediment metagenome</name>
    <dbReference type="NCBI Taxonomy" id="412755"/>
    <lineage>
        <taxon>unclassified sequences</taxon>
        <taxon>metagenomes</taxon>
        <taxon>ecological metagenomes</taxon>
    </lineage>
</organism>
<comment type="caution">
    <text evidence="1">The sequence shown here is derived from an EMBL/GenBank/DDBJ whole genome shotgun (WGS) entry which is preliminary data.</text>
</comment>
<evidence type="ECO:0000313" key="1">
    <source>
        <dbReference type="EMBL" id="KKM72465.1"/>
    </source>
</evidence>
<protein>
    <submittedName>
        <fullName evidence="1">Uncharacterized protein</fullName>
    </submittedName>
</protein>
<name>A0A0F9M746_9ZZZZ</name>
<dbReference type="EMBL" id="LAZR01009466">
    <property type="protein sequence ID" value="KKM72465.1"/>
    <property type="molecule type" value="Genomic_DNA"/>
</dbReference>